<dbReference type="SUPFAM" id="SSF55073">
    <property type="entry name" value="Nucleotide cyclase"/>
    <property type="match status" value="1"/>
</dbReference>
<accession>A0A063XYE6</accession>
<protein>
    <recommendedName>
        <fullName evidence="2">diguanylate cyclase</fullName>
        <ecNumber evidence="2">2.7.7.65</ecNumber>
    </recommendedName>
</protein>
<dbReference type="InterPro" id="IPR029016">
    <property type="entry name" value="GAF-like_dom_sf"/>
</dbReference>
<dbReference type="EC" id="2.7.7.65" evidence="2"/>
<dbReference type="PANTHER" id="PTHR45138">
    <property type="entry name" value="REGULATORY COMPONENTS OF SENSORY TRANSDUCTION SYSTEM"/>
    <property type="match status" value="1"/>
</dbReference>
<gene>
    <name evidence="5" type="ORF">ADINL_2307</name>
</gene>
<comment type="caution">
    <text evidence="5">The sequence shown here is derived from an EMBL/GenBank/DDBJ whole genome shotgun (WGS) entry which is preliminary data.</text>
</comment>
<dbReference type="Pfam" id="PF00990">
    <property type="entry name" value="GGDEF"/>
    <property type="match status" value="1"/>
</dbReference>
<comment type="catalytic activity">
    <reaction evidence="3">
        <text>2 GTP = 3',3'-c-di-GMP + 2 diphosphate</text>
        <dbReference type="Rhea" id="RHEA:24898"/>
        <dbReference type="ChEBI" id="CHEBI:33019"/>
        <dbReference type="ChEBI" id="CHEBI:37565"/>
        <dbReference type="ChEBI" id="CHEBI:58805"/>
        <dbReference type="EC" id="2.7.7.65"/>
    </reaction>
</comment>
<dbReference type="Pfam" id="PF04340">
    <property type="entry name" value="DUF484"/>
    <property type="match status" value="1"/>
</dbReference>
<feature type="domain" description="GGDEF" evidence="4">
    <location>
        <begin position="242"/>
        <end position="383"/>
    </location>
</feature>
<dbReference type="Proteomes" id="UP000027318">
    <property type="component" value="Unassembled WGS sequence"/>
</dbReference>
<evidence type="ECO:0000259" key="4">
    <source>
        <dbReference type="PROSITE" id="PS50887"/>
    </source>
</evidence>
<keyword evidence="6" id="KW-1185">Reference proteome</keyword>
<organism evidence="5 6">
    <name type="scientific">Nitrincola lacisaponensis</name>
    <dbReference type="NCBI Taxonomy" id="267850"/>
    <lineage>
        <taxon>Bacteria</taxon>
        <taxon>Pseudomonadati</taxon>
        <taxon>Pseudomonadota</taxon>
        <taxon>Gammaproteobacteria</taxon>
        <taxon>Oceanospirillales</taxon>
        <taxon>Oceanospirillaceae</taxon>
        <taxon>Nitrincola</taxon>
    </lineage>
</organism>
<dbReference type="PATRIC" id="fig|267850.7.peg.2275"/>
<dbReference type="EMBL" id="JMSZ01000032">
    <property type="protein sequence ID" value="KDE39178.1"/>
    <property type="molecule type" value="Genomic_DNA"/>
</dbReference>
<dbReference type="InterPro" id="IPR043128">
    <property type="entry name" value="Rev_trsase/Diguanyl_cyclase"/>
</dbReference>
<dbReference type="FunFam" id="3.30.70.270:FF:000001">
    <property type="entry name" value="Diguanylate cyclase domain protein"/>
    <property type="match status" value="1"/>
</dbReference>
<dbReference type="SUPFAM" id="SSF55781">
    <property type="entry name" value="GAF domain-like"/>
    <property type="match status" value="1"/>
</dbReference>
<dbReference type="InterPro" id="IPR000160">
    <property type="entry name" value="GGDEF_dom"/>
</dbReference>
<dbReference type="RefSeq" id="WP_051632757.1">
    <property type="nucleotide sequence ID" value="NZ_JBKBNO010000002.1"/>
</dbReference>
<evidence type="ECO:0000256" key="1">
    <source>
        <dbReference type="ARBA" id="ARBA00001946"/>
    </source>
</evidence>
<dbReference type="AlphaFoldDB" id="A0A063XYE6"/>
<dbReference type="PANTHER" id="PTHR45138:SF9">
    <property type="entry name" value="DIGUANYLATE CYCLASE DGCM-RELATED"/>
    <property type="match status" value="1"/>
</dbReference>
<comment type="cofactor">
    <cofactor evidence="1">
        <name>Mg(2+)</name>
        <dbReference type="ChEBI" id="CHEBI:18420"/>
    </cofactor>
</comment>
<evidence type="ECO:0000256" key="2">
    <source>
        <dbReference type="ARBA" id="ARBA00012528"/>
    </source>
</evidence>
<dbReference type="InterPro" id="IPR003018">
    <property type="entry name" value="GAF"/>
</dbReference>
<dbReference type="NCBIfam" id="TIGR00254">
    <property type="entry name" value="GGDEF"/>
    <property type="match status" value="1"/>
</dbReference>
<sequence length="391" mass="44051">MPFDQYVTTFLNLSGIESMQPEPSIAEENRELRQRVSILHHKAERNEQLLKAFFAAELELLSCTTLAELLDYLLNHFRQNFNLSAVTLMLLDPEDMVQELLDGSARFNDFPGLQLIRHPQPLRSLYPDKQLFCGEASAEIRRSCFPLPADVQSCALLPLIREDFLIGSLCLGSSDPERYSHLLRYDYVSHLASVVAVCIENAISRESLQRLSSMDPLTRALNRRAFSQQLLREIKRCNRTGDPMACVLLDIDHFKPVNDTHGHLSGDKILRDVSQLLKDTLRETDSIARYGGEEFAILLPGCGEAEAIQVADNLRETISQTLFSGHQQQSLRITASLGITLCEQQHTQQADVSALTESLIQAADQALYFSKHNGRNQVKFNPCTLAIRAQQ</sequence>
<dbReference type="SMART" id="SM00065">
    <property type="entry name" value="GAF"/>
    <property type="match status" value="1"/>
</dbReference>
<evidence type="ECO:0000256" key="3">
    <source>
        <dbReference type="ARBA" id="ARBA00034247"/>
    </source>
</evidence>
<evidence type="ECO:0000313" key="5">
    <source>
        <dbReference type="EMBL" id="KDE39178.1"/>
    </source>
</evidence>
<reference evidence="5 6" key="1">
    <citation type="journal article" date="2005" name="Int. J. Syst. Evol. Microbiol.">
        <title>Nitrincola lacisaponensis gen. nov., sp. nov., a novel alkaliphilic bacterium isolated from an alkaline, saline lake.</title>
        <authorList>
            <person name="Dimitriu P.A."/>
            <person name="Shukla S.K."/>
            <person name="Conradt J."/>
            <person name="Marquez M.C."/>
            <person name="Ventosa A."/>
            <person name="Maglia A."/>
            <person name="Peyton B.M."/>
            <person name="Pinkart H.C."/>
            <person name="Mormile M.R."/>
        </authorList>
    </citation>
    <scope>NUCLEOTIDE SEQUENCE [LARGE SCALE GENOMIC DNA]</scope>
    <source>
        <strain evidence="5 6">4CA</strain>
    </source>
</reference>
<dbReference type="PROSITE" id="PS50887">
    <property type="entry name" value="GGDEF"/>
    <property type="match status" value="1"/>
</dbReference>
<dbReference type="InterPro" id="IPR007435">
    <property type="entry name" value="DUF484"/>
</dbReference>
<dbReference type="Gene3D" id="3.30.450.40">
    <property type="match status" value="1"/>
</dbReference>
<dbReference type="Gene3D" id="3.30.70.270">
    <property type="match status" value="1"/>
</dbReference>
<dbReference type="CDD" id="cd01949">
    <property type="entry name" value="GGDEF"/>
    <property type="match status" value="1"/>
</dbReference>
<dbReference type="InterPro" id="IPR050469">
    <property type="entry name" value="Diguanylate_Cyclase"/>
</dbReference>
<evidence type="ECO:0000313" key="6">
    <source>
        <dbReference type="Proteomes" id="UP000027318"/>
    </source>
</evidence>
<dbReference type="SMART" id="SM00267">
    <property type="entry name" value="GGDEF"/>
    <property type="match status" value="1"/>
</dbReference>
<dbReference type="InterPro" id="IPR029787">
    <property type="entry name" value="Nucleotide_cyclase"/>
</dbReference>
<dbReference type="STRING" id="267850.ADINL_2307"/>
<name>A0A063XYE6_9GAMM</name>
<dbReference type="OrthoDB" id="9776960at2"/>
<dbReference type="GO" id="GO:0052621">
    <property type="term" value="F:diguanylate cyclase activity"/>
    <property type="evidence" value="ECO:0007669"/>
    <property type="project" value="UniProtKB-EC"/>
</dbReference>
<proteinExistence type="predicted"/>